<dbReference type="Pfam" id="PF08839">
    <property type="entry name" value="CDT1"/>
    <property type="match status" value="1"/>
</dbReference>
<evidence type="ECO:0000313" key="5">
    <source>
        <dbReference type="EMBL" id="VDP10575.1"/>
    </source>
</evidence>
<dbReference type="InterPro" id="IPR038090">
    <property type="entry name" value="Cdt1_C_WH_dom_sf"/>
</dbReference>
<evidence type="ECO:0000313" key="6">
    <source>
        <dbReference type="Proteomes" id="UP000050761"/>
    </source>
</evidence>
<organism evidence="5">
    <name type="scientific">Heligmosomoides polygyrus</name>
    <name type="common">Parasitic roundworm</name>
    <dbReference type="NCBI Taxonomy" id="6339"/>
    <lineage>
        <taxon>Eukaryota</taxon>
        <taxon>Metazoa</taxon>
        <taxon>Ecdysozoa</taxon>
        <taxon>Nematoda</taxon>
        <taxon>Chromadorea</taxon>
        <taxon>Rhabditida</taxon>
        <taxon>Rhabditina</taxon>
        <taxon>Rhabditomorpha</taxon>
        <taxon>Strongyloidea</taxon>
        <taxon>Heligmosomidae</taxon>
        <taxon>Heligmosomoides</taxon>
    </lineage>
</organism>
<dbReference type="AlphaFoldDB" id="A0A3P8BWJ5"/>
<dbReference type="GO" id="GO:0003677">
    <property type="term" value="F:DNA binding"/>
    <property type="evidence" value="ECO:0007669"/>
    <property type="project" value="InterPro"/>
</dbReference>
<feature type="domain" description="CDT1 Geminin-binding" evidence="4">
    <location>
        <begin position="310"/>
        <end position="518"/>
    </location>
</feature>
<sequence length="737" mass="82990">MSCRTTRTRSAKVVLGEPVEHTRKITDVFKVTRGRARTEKKLLSDSDCCTVSKQHQAPAVTKQLSTDTDCTSSRSESICSPPKRAKKSSDHPAPRSAKKALFTEGNALPKEEPAVQSVKLEESSSGISSKNDSIPPASKVESLSETASSAEESRTATLPAEDPLISRADELRERLNSAAVQSKARARIRSVAELQAILAQKGGAKKIHEQAQRNKSKQVEELAKILKSPVKSVPVGSAVGRLSAKKKNVAEKHRPQPSSSSIPEFILPTHKTPAKQSLEEYELEEKRHVFEYGKASRLVEEVKKNASLPLPRQYERLHETFQSCDRVVSIYTTQGRRCVVSEIQKNVEKNTHISFTRKHLAKIVYVYPNCYDIRLEKRWNPIGGVGETYGKMELVMTANLVDDLNNYMLPDTPVKVENEALPTVTPSKLMSPRKKVVTALPRDPVLDARPRLEGWRMICRSHIFRHKMVEIVKKFHRRFLERLGLTLKDEEHSRLRRFHPKFDLDQECGEIEEAEIPDEDNDEKERRLEMKDYLASIDTSVALPKAVEAALQDLKSPVKKLISSNSAVPLSPRQFAEKQAAKPKGAMTLLERIRAKEAERKAAEKLRDPVVEKRIVLLQRIQHGLLRCITTYFAFKKVRSMDINLLSEQVMRSQSSMNRVSLMEHIDVLCEVAPNYVAFAEIGGRKYLQLKENNYCAIEKVVQDEVARLRASPPSECAPVPVPQSTEVKKSAVRALF</sequence>
<protein>
    <submittedName>
        <fullName evidence="7">CDT1 domain-containing protein</fullName>
    </submittedName>
</protein>
<accession>A0A3P8BWJ5</accession>
<evidence type="ECO:0000259" key="4">
    <source>
        <dbReference type="SMART" id="SM01075"/>
    </source>
</evidence>
<evidence type="ECO:0000313" key="7">
    <source>
        <dbReference type="WBParaSite" id="HPBE_0001807001-mRNA-1"/>
    </source>
</evidence>
<dbReference type="Pfam" id="PF16679">
    <property type="entry name" value="CDT1_C"/>
    <property type="match status" value="1"/>
</dbReference>
<dbReference type="GO" id="GO:0030174">
    <property type="term" value="P:regulation of DNA-templated DNA replication initiation"/>
    <property type="evidence" value="ECO:0007669"/>
    <property type="project" value="InterPro"/>
</dbReference>
<feature type="region of interest" description="Disordered" evidence="3">
    <location>
        <begin position="52"/>
        <end position="165"/>
    </location>
</feature>
<dbReference type="Gene3D" id="1.10.10.1420">
    <property type="entry name" value="DNA replication factor Cdt1, C-terminal WH domain"/>
    <property type="match status" value="1"/>
</dbReference>
<dbReference type="GO" id="GO:0005634">
    <property type="term" value="C:nucleus"/>
    <property type="evidence" value="ECO:0007669"/>
    <property type="project" value="TreeGrafter"/>
</dbReference>
<feature type="compositionally biased region" description="Low complexity" evidence="3">
    <location>
        <begin position="141"/>
        <end position="158"/>
    </location>
</feature>
<feature type="compositionally biased region" description="Low complexity" evidence="3">
    <location>
        <begin position="123"/>
        <end position="134"/>
    </location>
</feature>
<dbReference type="EMBL" id="UZAH01030440">
    <property type="protein sequence ID" value="VDP10575.1"/>
    <property type="molecule type" value="Genomic_DNA"/>
</dbReference>
<feature type="region of interest" description="Disordered" evidence="3">
    <location>
        <begin position="244"/>
        <end position="266"/>
    </location>
</feature>
<dbReference type="InterPro" id="IPR032054">
    <property type="entry name" value="Cdt1_C"/>
</dbReference>
<dbReference type="WBParaSite" id="HPBE_0001807001-mRNA-1">
    <property type="protein sequence ID" value="HPBE_0001807001-mRNA-1"/>
    <property type="gene ID" value="HPBE_0001807001"/>
</dbReference>
<dbReference type="GO" id="GO:0000278">
    <property type="term" value="P:mitotic cell cycle"/>
    <property type="evidence" value="ECO:0007669"/>
    <property type="project" value="TreeGrafter"/>
</dbReference>
<dbReference type="PANTHER" id="PTHR28637">
    <property type="entry name" value="DNA REPLICATION FACTOR CDT1"/>
    <property type="match status" value="1"/>
</dbReference>
<proteinExistence type="inferred from homology"/>
<feature type="compositionally biased region" description="Polar residues" evidence="3">
    <location>
        <begin position="62"/>
        <end position="78"/>
    </location>
</feature>
<dbReference type="GO" id="GO:0070182">
    <property type="term" value="F:DNA polymerase binding"/>
    <property type="evidence" value="ECO:0007669"/>
    <property type="project" value="TreeGrafter"/>
</dbReference>
<dbReference type="GO" id="GO:0000076">
    <property type="term" value="P:DNA replication checkpoint signaling"/>
    <property type="evidence" value="ECO:0007669"/>
    <property type="project" value="TreeGrafter"/>
</dbReference>
<dbReference type="GO" id="GO:0071163">
    <property type="term" value="P:DNA replication preinitiation complex assembly"/>
    <property type="evidence" value="ECO:0007669"/>
    <property type="project" value="InterPro"/>
</dbReference>
<dbReference type="PANTHER" id="PTHR28637:SF1">
    <property type="entry name" value="DNA REPLICATION FACTOR CDT1"/>
    <property type="match status" value="1"/>
</dbReference>
<dbReference type="OrthoDB" id="5915520at2759"/>
<dbReference type="InterPro" id="IPR036390">
    <property type="entry name" value="WH_DNA-bd_sf"/>
</dbReference>
<comment type="similarity">
    <text evidence="1">Belongs to the Cdt1 family.</text>
</comment>
<reference evidence="5 6" key="1">
    <citation type="submission" date="2018-11" db="EMBL/GenBank/DDBJ databases">
        <authorList>
            <consortium name="Pathogen Informatics"/>
        </authorList>
    </citation>
    <scope>NUCLEOTIDE SEQUENCE [LARGE SCALE GENOMIC DNA]</scope>
</reference>
<keyword evidence="2" id="KW-0131">Cell cycle</keyword>
<evidence type="ECO:0000256" key="3">
    <source>
        <dbReference type="SAM" id="MobiDB-lite"/>
    </source>
</evidence>
<keyword evidence="6" id="KW-1185">Reference proteome</keyword>
<name>A0A3P8BWJ5_HELPZ</name>
<dbReference type="InterPro" id="IPR045173">
    <property type="entry name" value="Cdt1"/>
</dbReference>
<dbReference type="Proteomes" id="UP000050761">
    <property type="component" value="Unassembled WGS sequence"/>
</dbReference>
<dbReference type="SUPFAM" id="SSF46785">
    <property type="entry name" value="Winged helix' DNA-binding domain"/>
    <property type="match status" value="1"/>
</dbReference>
<reference evidence="7" key="2">
    <citation type="submission" date="2019-09" db="UniProtKB">
        <authorList>
            <consortium name="WormBaseParasite"/>
        </authorList>
    </citation>
    <scope>IDENTIFICATION</scope>
</reference>
<gene>
    <name evidence="5" type="ORF">HPBE_LOCUS18069</name>
</gene>
<dbReference type="InterPro" id="IPR014939">
    <property type="entry name" value="CDT1_Gemini-bd-like"/>
</dbReference>
<evidence type="ECO:0000256" key="1">
    <source>
        <dbReference type="ARBA" id="ARBA00008356"/>
    </source>
</evidence>
<dbReference type="SMART" id="SM01075">
    <property type="entry name" value="CDT1"/>
    <property type="match status" value="1"/>
</dbReference>
<evidence type="ECO:0000256" key="2">
    <source>
        <dbReference type="ARBA" id="ARBA00023306"/>
    </source>
</evidence>